<dbReference type="GeneID" id="29003570"/>
<organism evidence="1 2">
    <name type="scientific">Phycomyces blakesleeanus (strain ATCC 8743b / DSM 1359 / FGSC 10004 / NBRC 33097 / NRRL 1555)</name>
    <dbReference type="NCBI Taxonomy" id="763407"/>
    <lineage>
        <taxon>Eukaryota</taxon>
        <taxon>Fungi</taxon>
        <taxon>Fungi incertae sedis</taxon>
        <taxon>Mucoromycota</taxon>
        <taxon>Mucoromycotina</taxon>
        <taxon>Mucoromycetes</taxon>
        <taxon>Mucorales</taxon>
        <taxon>Phycomycetaceae</taxon>
        <taxon>Phycomyces</taxon>
    </lineage>
</organism>
<dbReference type="InParanoid" id="A0A163DGH1"/>
<dbReference type="VEuPathDB" id="FungiDB:PHYBLDRAFT_72499"/>
<dbReference type="RefSeq" id="XP_018289110.1">
    <property type="nucleotide sequence ID" value="XM_018442664.1"/>
</dbReference>
<name>A0A163DGH1_PHYB8</name>
<proteinExistence type="predicted"/>
<sequence>MKKYLKDTSKADLIRATLPMIQNKKHKLLLHELTNSAIIINMPPTNTAHNFNLSSFLNSMNNTDQTKGNEPLSEDCYLLKIGNYEPMKEQEYDHFLEFYHLRYESIYLRGYQEAVINLPFINNIIQNMPSINLLSQVYKAGSFIQASFQRTRTNAIKTYTGQIQHIFINDIVDHTPYKPLCHTFAYVKWYIPAVKNAARVEGVVIDDFRFFTDDFHCILPIYCISSSVVIGECVNAKKVVRMVIVSILRKVYA</sequence>
<evidence type="ECO:0000313" key="2">
    <source>
        <dbReference type="Proteomes" id="UP000077315"/>
    </source>
</evidence>
<dbReference type="AlphaFoldDB" id="A0A163DGH1"/>
<reference evidence="2" key="1">
    <citation type="submission" date="2015-06" db="EMBL/GenBank/DDBJ databases">
        <title>Expansion of signal transduction pathways in fungi by whole-genome duplication.</title>
        <authorList>
            <consortium name="DOE Joint Genome Institute"/>
            <person name="Corrochano L.M."/>
            <person name="Kuo A."/>
            <person name="Marcet-Houben M."/>
            <person name="Polaino S."/>
            <person name="Salamov A."/>
            <person name="Villalobos J.M."/>
            <person name="Alvarez M.I."/>
            <person name="Avalos J."/>
            <person name="Benito E.P."/>
            <person name="Benoit I."/>
            <person name="Burger G."/>
            <person name="Camino L.P."/>
            <person name="Canovas D."/>
            <person name="Cerda-Olmedo E."/>
            <person name="Cheng J.-F."/>
            <person name="Dominguez A."/>
            <person name="Elias M."/>
            <person name="Eslava A.P."/>
            <person name="Glaser F."/>
            <person name="Grimwood J."/>
            <person name="Gutierrez G."/>
            <person name="Heitman J."/>
            <person name="Henrissat B."/>
            <person name="Iturriaga E.A."/>
            <person name="Lang B.F."/>
            <person name="Lavin J.L."/>
            <person name="Lee S."/>
            <person name="Li W."/>
            <person name="Lindquist E."/>
            <person name="Lopez-Garcia S."/>
            <person name="Luque E.M."/>
            <person name="Marcos A.T."/>
            <person name="Martin J."/>
            <person name="McCluskey K."/>
            <person name="Medina H.R."/>
            <person name="Miralles-Duran A."/>
            <person name="Miyazaki A."/>
            <person name="Munoz-Torres E."/>
            <person name="Oguiza J.A."/>
            <person name="Ohm R."/>
            <person name="Olmedo M."/>
            <person name="Orejas M."/>
            <person name="Ortiz-Castellanos L."/>
            <person name="Pisabarro A.G."/>
            <person name="Rodriguez-Romero J."/>
            <person name="Ruiz-Herrera J."/>
            <person name="Ruiz-Vazquez R."/>
            <person name="Sanz C."/>
            <person name="Schackwitz W."/>
            <person name="Schmutz J."/>
            <person name="Shahriari M."/>
            <person name="Shelest E."/>
            <person name="Silva-Franco F."/>
            <person name="Soanes D."/>
            <person name="Syed K."/>
            <person name="Tagua V.G."/>
            <person name="Talbot N.J."/>
            <person name="Thon M."/>
            <person name="De vries R.P."/>
            <person name="Wiebenga A."/>
            <person name="Yadav J.S."/>
            <person name="Braun E.L."/>
            <person name="Baker S."/>
            <person name="Garre V."/>
            <person name="Horwitz B."/>
            <person name="Torres-Martinez S."/>
            <person name="Idnurm A."/>
            <person name="Herrera-Estrella A."/>
            <person name="Gabaldon T."/>
            <person name="Grigoriev I.V."/>
        </authorList>
    </citation>
    <scope>NUCLEOTIDE SEQUENCE [LARGE SCALE GENOMIC DNA]</scope>
    <source>
        <strain evidence="2">NRRL 1555(-)</strain>
    </source>
</reference>
<dbReference type="Proteomes" id="UP000077315">
    <property type="component" value="Unassembled WGS sequence"/>
</dbReference>
<accession>A0A163DGH1</accession>
<dbReference type="EMBL" id="KV440987">
    <property type="protein sequence ID" value="OAD71070.1"/>
    <property type="molecule type" value="Genomic_DNA"/>
</dbReference>
<protein>
    <submittedName>
        <fullName evidence="1">Uncharacterized protein</fullName>
    </submittedName>
</protein>
<gene>
    <name evidence="1" type="ORF">PHYBLDRAFT_72499</name>
</gene>
<keyword evidence="2" id="KW-1185">Reference proteome</keyword>
<evidence type="ECO:0000313" key="1">
    <source>
        <dbReference type="EMBL" id="OAD71070.1"/>
    </source>
</evidence>